<name>A0A165HM66_9BASI</name>
<evidence type="ECO:0000313" key="1">
    <source>
        <dbReference type="EMBL" id="KZT59466.1"/>
    </source>
</evidence>
<sequence length="109" mass="12269">GPPGSGKTRTISAAVFKWCELKQTAWLTCQSNIGVKNIAESLINNGFTAFKLLVSKEFYSSWHESVYVNVKDNLITLEDLPDRSEDLRYTLRNHPVMLCTLSMMSNPSL</sequence>
<feature type="non-terminal residue" evidence="1">
    <location>
        <position position="1"/>
    </location>
</feature>
<dbReference type="AlphaFoldDB" id="A0A165HM66"/>
<accession>A0A165HM66</accession>
<organism evidence="1 2">
    <name type="scientific">Calocera cornea HHB12733</name>
    <dbReference type="NCBI Taxonomy" id="1353952"/>
    <lineage>
        <taxon>Eukaryota</taxon>
        <taxon>Fungi</taxon>
        <taxon>Dikarya</taxon>
        <taxon>Basidiomycota</taxon>
        <taxon>Agaricomycotina</taxon>
        <taxon>Dacrymycetes</taxon>
        <taxon>Dacrymycetales</taxon>
        <taxon>Dacrymycetaceae</taxon>
        <taxon>Calocera</taxon>
    </lineage>
</organism>
<evidence type="ECO:0008006" key="3">
    <source>
        <dbReference type="Google" id="ProtNLM"/>
    </source>
</evidence>
<dbReference type="Proteomes" id="UP000076842">
    <property type="component" value="Unassembled WGS sequence"/>
</dbReference>
<reference evidence="1 2" key="1">
    <citation type="journal article" date="2016" name="Mol. Biol. Evol.">
        <title>Comparative Genomics of Early-Diverging Mushroom-Forming Fungi Provides Insights into the Origins of Lignocellulose Decay Capabilities.</title>
        <authorList>
            <person name="Nagy L.G."/>
            <person name="Riley R."/>
            <person name="Tritt A."/>
            <person name="Adam C."/>
            <person name="Daum C."/>
            <person name="Floudas D."/>
            <person name="Sun H."/>
            <person name="Yadav J.S."/>
            <person name="Pangilinan J."/>
            <person name="Larsson K.H."/>
            <person name="Matsuura K."/>
            <person name="Barry K."/>
            <person name="Labutti K."/>
            <person name="Kuo R."/>
            <person name="Ohm R.A."/>
            <person name="Bhattacharya S.S."/>
            <person name="Shirouzu T."/>
            <person name="Yoshinaga Y."/>
            <person name="Martin F.M."/>
            <person name="Grigoriev I.V."/>
            <person name="Hibbett D.S."/>
        </authorList>
    </citation>
    <scope>NUCLEOTIDE SEQUENCE [LARGE SCALE GENOMIC DNA]</scope>
    <source>
        <strain evidence="1 2">HHB12733</strain>
    </source>
</reference>
<gene>
    <name evidence="1" type="ORF">CALCODRAFT_417622</name>
</gene>
<dbReference type="Gene3D" id="3.40.50.300">
    <property type="entry name" value="P-loop containing nucleotide triphosphate hydrolases"/>
    <property type="match status" value="1"/>
</dbReference>
<feature type="non-terminal residue" evidence="1">
    <location>
        <position position="109"/>
    </location>
</feature>
<dbReference type="OrthoDB" id="6513042at2759"/>
<evidence type="ECO:0000313" key="2">
    <source>
        <dbReference type="Proteomes" id="UP000076842"/>
    </source>
</evidence>
<protein>
    <recommendedName>
        <fullName evidence="3">DNA2/NAM7 helicase helicase domain-containing protein</fullName>
    </recommendedName>
</protein>
<dbReference type="SUPFAM" id="SSF52540">
    <property type="entry name" value="P-loop containing nucleoside triphosphate hydrolases"/>
    <property type="match status" value="1"/>
</dbReference>
<dbReference type="InterPro" id="IPR027417">
    <property type="entry name" value="P-loop_NTPase"/>
</dbReference>
<keyword evidence="2" id="KW-1185">Reference proteome</keyword>
<dbReference type="STRING" id="1353952.A0A165HM66"/>
<dbReference type="EMBL" id="KV423940">
    <property type="protein sequence ID" value="KZT59466.1"/>
    <property type="molecule type" value="Genomic_DNA"/>
</dbReference>
<proteinExistence type="predicted"/>
<dbReference type="InParanoid" id="A0A165HM66"/>